<dbReference type="InterPro" id="IPR001590">
    <property type="entry name" value="Peptidase_M12B"/>
</dbReference>
<feature type="domain" description="Peptidase M12B" evidence="8">
    <location>
        <begin position="269"/>
        <end position="485"/>
    </location>
</feature>
<dbReference type="PROSITE" id="PS50215">
    <property type="entry name" value="ADAM_MEPRO"/>
    <property type="match status" value="1"/>
</dbReference>
<feature type="chain" id="PRO_5034316145" description="Disintegrin and metalloproteinase domain-containing protein B" evidence="6">
    <location>
        <begin position="24"/>
        <end position="773"/>
    </location>
</feature>
<evidence type="ECO:0000256" key="3">
    <source>
        <dbReference type="ARBA" id="ARBA00074021"/>
    </source>
</evidence>
<dbReference type="Gene3D" id="4.10.70.10">
    <property type="entry name" value="Disintegrin domain"/>
    <property type="match status" value="1"/>
</dbReference>
<evidence type="ECO:0000313" key="9">
    <source>
        <dbReference type="EMBL" id="KAF4451089.1"/>
    </source>
</evidence>
<dbReference type="InterPro" id="IPR036436">
    <property type="entry name" value="Disintegrin_dom_sf"/>
</dbReference>
<feature type="signal peptide" evidence="6">
    <location>
        <begin position="1"/>
        <end position="23"/>
    </location>
</feature>
<dbReference type="CDD" id="cd04271">
    <property type="entry name" value="ZnMc_ADAM_fungal"/>
    <property type="match status" value="1"/>
</dbReference>
<dbReference type="InterPro" id="IPR051489">
    <property type="entry name" value="ADAM_Metalloproteinase"/>
</dbReference>
<dbReference type="Pfam" id="PF13688">
    <property type="entry name" value="Reprolysin_5"/>
    <property type="match status" value="1"/>
</dbReference>
<dbReference type="Gene3D" id="3.40.390.10">
    <property type="entry name" value="Collagenase (Catalytic Domain)"/>
    <property type="match status" value="1"/>
</dbReference>
<keyword evidence="9" id="KW-0401">Integrin</keyword>
<dbReference type="Proteomes" id="UP000554235">
    <property type="component" value="Unassembled WGS sequence"/>
</dbReference>
<feature type="binding site" evidence="4">
    <location>
        <position position="424"/>
    </location>
    <ligand>
        <name>Zn(2+)</name>
        <dbReference type="ChEBI" id="CHEBI:29105"/>
        <note>catalytic</note>
    </ligand>
</feature>
<feature type="transmembrane region" description="Helical" evidence="5">
    <location>
        <begin position="696"/>
        <end position="720"/>
    </location>
</feature>
<evidence type="ECO:0000256" key="1">
    <source>
        <dbReference type="ARBA" id="ARBA00023157"/>
    </source>
</evidence>
<keyword evidence="5" id="KW-0472">Membrane</keyword>
<dbReference type="EMBL" id="JAADYS010003079">
    <property type="protein sequence ID" value="KAF4451089.1"/>
    <property type="molecule type" value="Genomic_DNA"/>
</dbReference>
<feature type="active site" evidence="4">
    <location>
        <position position="425"/>
    </location>
</feature>
<name>A0A8H4KKU4_9HYPO</name>
<dbReference type="GO" id="GO:0007229">
    <property type="term" value="P:integrin-mediated signaling pathway"/>
    <property type="evidence" value="ECO:0007669"/>
    <property type="project" value="UniProtKB-KW"/>
</dbReference>
<evidence type="ECO:0000259" key="7">
    <source>
        <dbReference type="PROSITE" id="PS50214"/>
    </source>
</evidence>
<gene>
    <name evidence="9" type="ORF">FALBO_16384</name>
</gene>
<dbReference type="AlphaFoldDB" id="A0A8H4KKU4"/>
<dbReference type="SMART" id="SM00050">
    <property type="entry name" value="DISIN"/>
    <property type="match status" value="1"/>
</dbReference>
<dbReference type="FunFam" id="4.10.70.10:FF:000003">
    <property type="entry name" value="Disintegrin and metalloproteinase domain-containing protein 17"/>
    <property type="match status" value="1"/>
</dbReference>
<keyword evidence="5" id="KW-0812">Transmembrane</keyword>
<dbReference type="Gene3D" id="3.40.1620.60">
    <property type="match status" value="1"/>
</dbReference>
<evidence type="ECO:0000256" key="2">
    <source>
        <dbReference type="ARBA" id="ARBA00056552"/>
    </source>
</evidence>
<evidence type="ECO:0000256" key="5">
    <source>
        <dbReference type="SAM" id="Phobius"/>
    </source>
</evidence>
<comment type="function">
    <text evidence="2">Probable zinc protease.</text>
</comment>
<dbReference type="PROSITE" id="PS50214">
    <property type="entry name" value="DISINTEGRIN_2"/>
    <property type="match status" value="1"/>
</dbReference>
<feature type="domain" description="Disintegrin" evidence="7">
    <location>
        <begin position="509"/>
        <end position="598"/>
    </location>
</feature>
<keyword evidence="5" id="KW-1133">Transmembrane helix</keyword>
<dbReference type="SUPFAM" id="SSF55486">
    <property type="entry name" value="Metalloproteases ('zincins'), catalytic domain"/>
    <property type="match status" value="1"/>
</dbReference>
<evidence type="ECO:0000259" key="8">
    <source>
        <dbReference type="PROSITE" id="PS50215"/>
    </source>
</evidence>
<dbReference type="GO" id="GO:0046872">
    <property type="term" value="F:metal ion binding"/>
    <property type="evidence" value="ECO:0007669"/>
    <property type="project" value="UniProtKB-KW"/>
</dbReference>
<keyword evidence="6" id="KW-0732">Signal</keyword>
<feature type="binding site" evidence="4">
    <location>
        <position position="428"/>
    </location>
    <ligand>
        <name>Zn(2+)</name>
        <dbReference type="ChEBI" id="CHEBI:29105"/>
        <note>catalytic</note>
    </ligand>
</feature>
<organism evidence="9 10">
    <name type="scientific">Fusarium albosuccineum</name>
    <dbReference type="NCBI Taxonomy" id="1237068"/>
    <lineage>
        <taxon>Eukaryota</taxon>
        <taxon>Fungi</taxon>
        <taxon>Dikarya</taxon>
        <taxon>Ascomycota</taxon>
        <taxon>Pezizomycotina</taxon>
        <taxon>Sordariomycetes</taxon>
        <taxon>Hypocreomycetidae</taxon>
        <taxon>Hypocreales</taxon>
        <taxon>Nectriaceae</taxon>
        <taxon>Fusarium</taxon>
        <taxon>Fusarium decemcellulare species complex</taxon>
    </lineage>
</organism>
<dbReference type="InterPro" id="IPR001762">
    <property type="entry name" value="Disintegrin_dom"/>
</dbReference>
<protein>
    <recommendedName>
        <fullName evidence="3">Disintegrin and metalloproteinase domain-containing protein B</fullName>
    </recommendedName>
</protein>
<keyword evidence="4" id="KW-0862">Zinc</keyword>
<dbReference type="PANTHER" id="PTHR45702">
    <property type="entry name" value="ADAM10/ADAM17 METALLOPEPTIDASE FAMILY MEMBER"/>
    <property type="match status" value="1"/>
</dbReference>
<evidence type="ECO:0000256" key="6">
    <source>
        <dbReference type="SAM" id="SignalP"/>
    </source>
</evidence>
<comment type="caution">
    <text evidence="4">Lacks conserved residue(s) required for the propagation of feature annotation.</text>
</comment>
<proteinExistence type="predicted"/>
<dbReference type="OrthoDB" id="5951731at2759"/>
<keyword evidence="1" id="KW-1015">Disulfide bond</keyword>
<feature type="binding site" evidence="4">
    <location>
        <position position="434"/>
    </location>
    <ligand>
        <name>Zn(2+)</name>
        <dbReference type="ChEBI" id="CHEBI:29105"/>
        <note>catalytic</note>
    </ligand>
</feature>
<dbReference type="GO" id="GO:0005886">
    <property type="term" value="C:plasma membrane"/>
    <property type="evidence" value="ECO:0007669"/>
    <property type="project" value="TreeGrafter"/>
</dbReference>
<keyword evidence="4" id="KW-0479">Metal-binding</keyword>
<dbReference type="InterPro" id="IPR024079">
    <property type="entry name" value="MetalloPept_cat_dom_sf"/>
</dbReference>
<sequence length="773" mass="84607">MVSIRLLATAVAGIALFVESSIAHSVKRNAVNYISFVDEPVIKTPSHRVHSDSRFDLRFSLHNGQQKIRLQLEPNHDILHEDFAVTHLDADGTINNVEPVKRSEHLIFKGSTFIQRIGKEGWTRAGWARITILRDGKKPVFEGTLRIDGNHHHLQTGAHYQRVRHQDDPELDPSENNKEVMVVWRDSDIMSFNPTELKRDLTARSLCNSDSLGFNSKFHELQDFGSFNSVNSKSLFGRQSIDGGSTGDDGADVNLEESIGSIDGCPTTRKVALVGIATDCTYTAEFDSKEDLRKSVISMVNQASEVYESTFNISLGIHNLTISEKLCPGTPSDITAWNQKCSKDVDLADRLNLFSAWRGQFEDSNAYWTLLSTCETETAVGLAWLGQLCRSGSSDNASGEGKNETVASANVVVKTSAEWQVFAHETGHTFGAVHDCSDTTCPVSSDAQSCCPLSKSSCNAQGNYIMNPSTKEGITDFSPCSIGNICSGFKRNVKMECLTDNKGIKTIAGSQCGNGIVEEGEDCDCGGEDSCADNPCCTSKCKFRGEAECDFTNEDCCTDKCKFASSGTVCRESTGPCDPEEKCAGNNANCPKDEHKNDGDNCGDGLQCASGQCTSRDEQCQARYQNTTSREVEACSDSCLISCRYSDAGDGVCTQRNQNFLDGTPCGGGGKCDNGECKGRSTWKQIVEWFEDHKNIAIPVGCVIAGLVLLAFLSCCYSCIRRRVGRRKAPKPTEMTAWPTYARDMNAPPQGNYNYAPLDNQNAWGRQRSMRYA</sequence>
<evidence type="ECO:0000313" key="10">
    <source>
        <dbReference type="Proteomes" id="UP000554235"/>
    </source>
</evidence>
<dbReference type="GO" id="GO:0006509">
    <property type="term" value="P:membrane protein ectodomain proteolysis"/>
    <property type="evidence" value="ECO:0007669"/>
    <property type="project" value="TreeGrafter"/>
</dbReference>
<dbReference type="SUPFAM" id="SSF57552">
    <property type="entry name" value="Blood coagulation inhibitor (disintegrin)"/>
    <property type="match status" value="1"/>
</dbReference>
<reference evidence="9 10" key="1">
    <citation type="submission" date="2020-01" db="EMBL/GenBank/DDBJ databases">
        <title>Identification and distribution of gene clusters putatively required for synthesis of sphingolipid metabolism inhibitors in phylogenetically diverse species of the filamentous fungus Fusarium.</title>
        <authorList>
            <person name="Kim H.-S."/>
            <person name="Busman M."/>
            <person name="Brown D.W."/>
            <person name="Divon H."/>
            <person name="Uhlig S."/>
            <person name="Proctor R.H."/>
        </authorList>
    </citation>
    <scope>NUCLEOTIDE SEQUENCE [LARGE SCALE GENOMIC DNA]</scope>
    <source>
        <strain evidence="9 10">NRRL 20459</strain>
    </source>
</reference>
<dbReference type="PANTHER" id="PTHR45702:SF2">
    <property type="entry name" value="KUZBANIAN, ISOFORM A"/>
    <property type="match status" value="1"/>
</dbReference>
<evidence type="ECO:0000256" key="4">
    <source>
        <dbReference type="PROSITE-ProRule" id="PRU00276"/>
    </source>
</evidence>
<comment type="caution">
    <text evidence="9">The sequence shown here is derived from an EMBL/GenBank/DDBJ whole genome shotgun (WGS) entry which is preliminary data.</text>
</comment>
<dbReference type="InterPro" id="IPR034028">
    <property type="entry name" value="ZnMc_ADAM_fungal"/>
</dbReference>
<accession>A0A8H4KKU4</accession>
<keyword evidence="10" id="KW-1185">Reference proteome</keyword>
<dbReference type="GO" id="GO:0004222">
    <property type="term" value="F:metalloendopeptidase activity"/>
    <property type="evidence" value="ECO:0007669"/>
    <property type="project" value="InterPro"/>
</dbReference>
<dbReference type="Pfam" id="PF00200">
    <property type="entry name" value="Disintegrin"/>
    <property type="match status" value="1"/>
</dbReference>